<dbReference type="PRINTS" id="PR00411">
    <property type="entry name" value="PNDRDTASEI"/>
</dbReference>
<gene>
    <name evidence="13" type="primary">merA</name>
    <name evidence="13" type="ORF">LMG23992_05326</name>
</gene>
<evidence type="ECO:0000256" key="4">
    <source>
        <dbReference type="ARBA" id="ARBA00022827"/>
    </source>
</evidence>
<evidence type="ECO:0000313" key="14">
    <source>
        <dbReference type="Proteomes" id="UP000727654"/>
    </source>
</evidence>
<dbReference type="Proteomes" id="UP000727654">
    <property type="component" value="Unassembled WGS sequence"/>
</dbReference>
<dbReference type="PANTHER" id="PTHR43014:SF2">
    <property type="entry name" value="MERCURIC REDUCTASE"/>
    <property type="match status" value="1"/>
</dbReference>
<evidence type="ECO:0000259" key="12">
    <source>
        <dbReference type="Pfam" id="PF07992"/>
    </source>
</evidence>
<keyword evidence="4 9" id="KW-0274">FAD</keyword>
<evidence type="ECO:0000259" key="11">
    <source>
        <dbReference type="Pfam" id="PF02852"/>
    </source>
</evidence>
<keyword evidence="10" id="KW-0812">Transmembrane</keyword>
<keyword evidence="6 9" id="KW-0560">Oxidoreductase</keyword>
<organism evidence="13 14">
    <name type="scientific">Cupriavidus laharis</name>
    <dbReference type="NCBI Taxonomy" id="151654"/>
    <lineage>
        <taxon>Bacteria</taxon>
        <taxon>Pseudomonadati</taxon>
        <taxon>Pseudomonadota</taxon>
        <taxon>Betaproteobacteria</taxon>
        <taxon>Burkholderiales</taxon>
        <taxon>Burkholderiaceae</taxon>
        <taxon>Cupriavidus</taxon>
    </lineage>
</organism>
<keyword evidence="3 9" id="KW-0285">Flavoprotein</keyword>
<evidence type="ECO:0000256" key="3">
    <source>
        <dbReference type="ARBA" id="ARBA00022630"/>
    </source>
</evidence>
<evidence type="ECO:0000313" key="13">
    <source>
        <dbReference type="EMBL" id="CAG9184751.1"/>
    </source>
</evidence>
<evidence type="ECO:0000256" key="8">
    <source>
        <dbReference type="ARBA" id="ARBA00023284"/>
    </source>
</evidence>
<proteinExistence type="inferred from homology"/>
<evidence type="ECO:0000256" key="1">
    <source>
        <dbReference type="ARBA" id="ARBA00001974"/>
    </source>
</evidence>
<dbReference type="InterPro" id="IPR023753">
    <property type="entry name" value="FAD/NAD-binding_dom"/>
</dbReference>
<dbReference type="EMBL" id="CAJZAI010000026">
    <property type="protein sequence ID" value="CAG9184751.1"/>
    <property type="molecule type" value="Genomic_DNA"/>
</dbReference>
<keyword evidence="14" id="KW-1185">Reference proteome</keyword>
<feature type="domain" description="FAD/NAD(P)-binding" evidence="12">
    <location>
        <begin position="20"/>
        <end position="336"/>
    </location>
</feature>
<dbReference type="InterPro" id="IPR001100">
    <property type="entry name" value="Pyr_nuc-diS_OxRdtase"/>
</dbReference>
<dbReference type="Pfam" id="PF07992">
    <property type="entry name" value="Pyr_redox_2"/>
    <property type="match status" value="1"/>
</dbReference>
<dbReference type="PANTHER" id="PTHR43014">
    <property type="entry name" value="MERCURIC REDUCTASE"/>
    <property type="match status" value="1"/>
</dbReference>
<protein>
    <submittedName>
        <fullName evidence="13">Mercuric reductase</fullName>
        <ecNumber evidence="13">1.16.1.1</ecNumber>
    </submittedName>
</protein>
<keyword evidence="8 9" id="KW-0676">Redox-active center</keyword>
<keyword evidence="10" id="KW-0472">Membrane</keyword>
<keyword evidence="10" id="KW-1133">Transmembrane helix</keyword>
<feature type="transmembrane region" description="Helical" evidence="10">
    <location>
        <begin position="21"/>
        <end position="40"/>
    </location>
</feature>
<dbReference type="Pfam" id="PF02852">
    <property type="entry name" value="Pyr_redox_dim"/>
    <property type="match status" value="1"/>
</dbReference>
<keyword evidence="5" id="KW-0521">NADP</keyword>
<comment type="similarity">
    <text evidence="2 9">Belongs to the class-I pyridine nucleotide-disulfide oxidoreductase family.</text>
</comment>
<dbReference type="EC" id="1.16.1.1" evidence="13"/>
<comment type="cofactor">
    <cofactor evidence="1">
        <name>FAD</name>
        <dbReference type="ChEBI" id="CHEBI:57692"/>
    </cofactor>
</comment>
<sequence>MRPNRPFIARWPKPRTFDRNLVVIGAGAAGLVTAYLGAALKAKVTLIEGGKMGGDCLNSGCVPSKALLRSARFVKQAKHAAALGIDKAEISFDFAEVMTRVHRVIATVAPHDSAERYAKLGVDVIQGRATITSPWTVEVNGHTLATRAIVIAAGAEPMVPPIPGLETVGYYTTETIWSLRALPRRLIVLGGGPAGCELAQAFAHFGAEVTQVQRSPRLLVREDPEASALIAAALTADGVRVLVSHRAVRCEQVGGLKRLIVSRGEQEMALEFDVLLCAVGRRPRTAGYGLEALGLPLTPGRTIETNAYLQTLYPNIYACGDVAGPFQFTHAAAHQAWYATVNALFGGVKRFRADYTVMPWCTFTDPEVARVGRSERDCIEQGVPYEVTRYDLGELDRAITDECARGFVKVLTVAGRDKLLGVTIVGNHAGDLLAEYVLAMKHGLGLNQILATVHTYPTLAEANKYAAGAWKQAHAPQQVLRWLARFHAWRRGGMAAMRGEPD</sequence>
<feature type="domain" description="Pyridine nucleotide-disulphide oxidoreductase dimerisation" evidence="11">
    <location>
        <begin position="358"/>
        <end position="466"/>
    </location>
</feature>
<dbReference type="InterPro" id="IPR004099">
    <property type="entry name" value="Pyr_nucl-diS_OxRdtase_dimer"/>
</dbReference>
<evidence type="ECO:0000256" key="6">
    <source>
        <dbReference type="ARBA" id="ARBA00023002"/>
    </source>
</evidence>
<dbReference type="InterPro" id="IPR036188">
    <property type="entry name" value="FAD/NAD-bd_sf"/>
</dbReference>
<dbReference type="PIRSF" id="PIRSF000350">
    <property type="entry name" value="Mercury_reductase_MerA"/>
    <property type="match status" value="1"/>
</dbReference>
<name>A0ABM8XWL5_9BURK</name>
<evidence type="ECO:0000256" key="10">
    <source>
        <dbReference type="SAM" id="Phobius"/>
    </source>
</evidence>
<evidence type="ECO:0000256" key="2">
    <source>
        <dbReference type="ARBA" id="ARBA00007532"/>
    </source>
</evidence>
<comment type="caution">
    <text evidence="13">The sequence shown here is derived from an EMBL/GenBank/DDBJ whole genome shotgun (WGS) entry which is preliminary data.</text>
</comment>
<dbReference type="InterPro" id="IPR012999">
    <property type="entry name" value="Pyr_OxRdtase_I_AS"/>
</dbReference>
<dbReference type="GO" id="GO:0016152">
    <property type="term" value="F:mercury (II) reductase (NADP+) activity"/>
    <property type="evidence" value="ECO:0007669"/>
    <property type="project" value="UniProtKB-EC"/>
</dbReference>
<accession>A0ABM8XWL5</accession>
<dbReference type="Gene3D" id="3.50.50.60">
    <property type="entry name" value="FAD/NAD(P)-binding domain"/>
    <property type="match status" value="2"/>
</dbReference>
<dbReference type="PROSITE" id="PS00076">
    <property type="entry name" value="PYRIDINE_REDOX_1"/>
    <property type="match status" value="1"/>
</dbReference>
<dbReference type="Gene3D" id="3.30.390.30">
    <property type="match status" value="1"/>
</dbReference>
<dbReference type="PRINTS" id="PR00368">
    <property type="entry name" value="FADPNR"/>
</dbReference>
<dbReference type="SUPFAM" id="SSF51905">
    <property type="entry name" value="FAD/NAD(P)-binding domain"/>
    <property type="match status" value="1"/>
</dbReference>
<keyword evidence="7" id="KW-1015">Disulfide bond</keyword>
<dbReference type="SUPFAM" id="SSF55424">
    <property type="entry name" value="FAD/NAD-linked reductases, dimerisation (C-terminal) domain"/>
    <property type="match status" value="1"/>
</dbReference>
<evidence type="ECO:0000256" key="5">
    <source>
        <dbReference type="ARBA" id="ARBA00022857"/>
    </source>
</evidence>
<dbReference type="InterPro" id="IPR016156">
    <property type="entry name" value="FAD/NAD-linked_Rdtase_dimer_sf"/>
</dbReference>
<evidence type="ECO:0000256" key="9">
    <source>
        <dbReference type="RuleBase" id="RU003691"/>
    </source>
</evidence>
<evidence type="ECO:0000256" key="7">
    <source>
        <dbReference type="ARBA" id="ARBA00023157"/>
    </source>
</evidence>
<reference evidence="13 14" key="1">
    <citation type="submission" date="2021-08" db="EMBL/GenBank/DDBJ databases">
        <authorList>
            <person name="Peeters C."/>
        </authorList>
    </citation>
    <scope>NUCLEOTIDE SEQUENCE [LARGE SCALE GENOMIC DNA]</scope>
    <source>
        <strain evidence="13 14">LMG 23992</strain>
    </source>
</reference>